<keyword evidence="2" id="KW-1185">Reference proteome</keyword>
<dbReference type="EMBL" id="KI517384">
    <property type="protein sequence ID" value="ESQ56023.1"/>
    <property type="molecule type" value="Genomic_DNA"/>
</dbReference>
<dbReference type="Proteomes" id="UP000030689">
    <property type="component" value="Unassembled WGS sequence"/>
</dbReference>
<evidence type="ECO:0000313" key="1">
    <source>
        <dbReference type="EMBL" id="ESQ56023.1"/>
    </source>
</evidence>
<gene>
    <name evidence="1" type="ORF">EUTSA_v10027156mg</name>
</gene>
<name>V4MS06_EUTSA</name>
<protein>
    <submittedName>
        <fullName evidence="1">Uncharacterized protein</fullName>
    </submittedName>
</protein>
<dbReference type="AlphaFoldDB" id="V4MS06"/>
<dbReference type="KEGG" id="eus:EUTSA_v10027156mg"/>
<organism evidence="1 2">
    <name type="scientific">Eutrema salsugineum</name>
    <name type="common">Saltwater cress</name>
    <name type="synonym">Sisymbrium salsugineum</name>
    <dbReference type="NCBI Taxonomy" id="72664"/>
    <lineage>
        <taxon>Eukaryota</taxon>
        <taxon>Viridiplantae</taxon>
        <taxon>Streptophyta</taxon>
        <taxon>Embryophyta</taxon>
        <taxon>Tracheophyta</taxon>
        <taxon>Spermatophyta</taxon>
        <taxon>Magnoliopsida</taxon>
        <taxon>eudicotyledons</taxon>
        <taxon>Gunneridae</taxon>
        <taxon>Pentapetalae</taxon>
        <taxon>rosids</taxon>
        <taxon>malvids</taxon>
        <taxon>Brassicales</taxon>
        <taxon>Brassicaceae</taxon>
        <taxon>Eutremeae</taxon>
        <taxon>Eutrema</taxon>
    </lineage>
</organism>
<sequence>MEELEIVFEKSNTPREEVETSAGRGQKKFWEETKPFSDVYFSADNVWLGSKEEFILASRFRQWIVMETMIIKPLSVSQSNKLEIEGAVAILKELPGGHSELDIIMA</sequence>
<proteinExistence type="predicted"/>
<accession>V4MS06</accession>
<reference evidence="1 2" key="1">
    <citation type="journal article" date="2013" name="Front. Plant Sci.">
        <title>The Reference Genome of the Halophytic Plant Eutrema salsugineum.</title>
        <authorList>
            <person name="Yang R."/>
            <person name="Jarvis D.E."/>
            <person name="Chen H."/>
            <person name="Beilstein M.A."/>
            <person name="Grimwood J."/>
            <person name="Jenkins J."/>
            <person name="Shu S."/>
            <person name="Prochnik S."/>
            <person name="Xin M."/>
            <person name="Ma C."/>
            <person name="Schmutz J."/>
            <person name="Wing R.A."/>
            <person name="Mitchell-Olds T."/>
            <person name="Schumaker K.S."/>
            <person name="Wang X."/>
        </authorList>
    </citation>
    <scope>NUCLEOTIDE SEQUENCE [LARGE SCALE GENOMIC DNA]</scope>
</reference>
<evidence type="ECO:0000313" key="2">
    <source>
        <dbReference type="Proteomes" id="UP000030689"/>
    </source>
</evidence>
<dbReference type="Gramene" id="ESQ56023">
    <property type="protein sequence ID" value="ESQ56023"/>
    <property type="gene ID" value="EUTSA_v10027156mg"/>
</dbReference>